<evidence type="ECO:0000256" key="1">
    <source>
        <dbReference type="SAM" id="MobiDB-lite"/>
    </source>
</evidence>
<organism evidence="3 4">
    <name type="scientific">Pyruvatibacter mobilis</name>
    <dbReference type="NCBI Taxonomy" id="1712261"/>
    <lineage>
        <taxon>Bacteria</taxon>
        <taxon>Pseudomonadati</taxon>
        <taxon>Pseudomonadota</taxon>
        <taxon>Alphaproteobacteria</taxon>
        <taxon>Hyphomicrobiales</taxon>
        <taxon>Parvibaculaceae</taxon>
        <taxon>Pyruvatibacter</taxon>
    </lineage>
</organism>
<dbReference type="InterPro" id="IPR042245">
    <property type="entry name" value="Tgt2/MlaC_sf"/>
</dbReference>
<keyword evidence="4" id="KW-1185">Reference proteome</keyword>
<dbReference type="GeneID" id="300653997"/>
<dbReference type="PANTHER" id="PTHR36573">
    <property type="entry name" value="INTERMEMBRANE PHOSPHOLIPID TRANSPORT SYSTEM BINDING PROTEIN MLAC"/>
    <property type="match status" value="1"/>
</dbReference>
<dbReference type="RefSeq" id="WP_160588953.1">
    <property type="nucleotide sequence ID" value="NZ_BMHN01000001.1"/>
</dbReference>
<dbReference type="OrthoDB" id="8099120at2"/>
<accession>A0A845QET1</accession>
<feature type="signal peptide" evidence="2">
    <location>
        <begin position="1"/>
        <end position="38"/>
    </location>
</feature>
<evidence type="ECO:0000313" key="4">
    <source>
        <dbReference type="Proteomes" id="UP000470384"/>
    </source>
</evidence>
<protein>
    <recommendedName>
        <fullName evidence="5">Phospholipid transport system substrate-binding protein</fullName>
    </recommendedName>
</protein>
<dbReference type="AlphaFoldDB" id="A0A845QET1"/>
<name>A0A845QET1_9HYPH</name>
<dbReference type="EMBL" id="WXYQ01000013">
    <property type="protein sequence ID" value="NBG96957.1"/>
    <property type="molecule type" value="Genomic_DNA"/>
</dbReference>
<evidence type="ECO:0008006" key="5">
    <source>
        <dbReference type="Google" id="ProtNLM"/>
    </source>
</evidence>
<feature type="compositionally biased region" description="Low complexity" evidence="1">
    <location>
        <begin position="225"/>
        <end position="237"/>
    </location>
</feature>
<evidence type="ECO:0000313" key="3">
    <source>
        <dbReference type="EMBL" id="NBG96957.1"/>
    </source>
</evidence>
<feature type="chain" id="PRO_5032647269" description="Phospholipid transport system substrate-binding protein" evidence="2">
    <location>
        <begin position="39"/>
        <end position="244"/>
    </location>
</feature>
<feature type="region of interest" description="Disordered" evidence="1">
    <location>
        <begin position="225"/>
        <end position="244"/>
    </location>
</feature>
<comment type="caution">
    <text evidence="3">The sequence shown here is derived from an EMBL/GenBank/DDBJ whole genome shotgun (WGS) entry which is preliminary data.</text>
</comment>
<sequence length="244" mass="26664">MAINGFMSRLFSKTTMKRRSVLAALAGFAAFSMLTVTAPLTPAHADDEAAEAFVASLGKDAIMILGDETLGQEETEAKFRTILLDAMDIRRVGLFALGQYARLPTPEERDTYFDLLGDFIVEVYLGRLTGYSNEEFVVTGSNEKGKKGREVIVDSKIVFQDGREPLKVNWWLLRNKDGSFNVFDVNVEGIWMAQEQRGTFTSHIRNNGGKFSALIDHLRTQTGAKAAANGASEAAPADTTEAAG</sequence>
<evidence type="ECO:0000256" key="2">
    <source>
        <dbReference type="SAM" id="SignalP"/>
    </source>
</evidence>
<dbReference type="PANTHER" id="PTHR36573:SF1">
    <property type="entry name" value="INTERMEMBRANE PHOSPHOLIPID TRANSPORT SYSTEM BINDING PROTEIN MLAC"/>
    <property type="match status" value="1"/>
</dbReference>
<keyword evidence="2" id="KW-0732">Signal</keyword>
<dbReference type="InterPro" id="IPR008869">
    <property type="entry name" value="MlaC/ttg2D"/>
</dbReference>
<proteinExistence type="predicted"/>
<dbReference type="Pfam" id="PF05494">
    <property type="entry name" value="MlaC"/>
    <property type="match status" value="1"/>
</dbReference>
<dbReference type="Gene3D" id="3.10.450.710">
    <property type="entry name" value="Tgt2/MlaC"/>
    <property type="match status" value="1"/>
</dbReference>
<reference evidence="3 4" key="1">
    <citation type="journal article" date="2016" name="Int. J. Syst. Evol. Microbiol.">
        <title>Pyruvatibacter mobilis gen. nov., sp. nov., a marine bacterium from the culture broth of Picochlorum sp. 122.</title>
        <authorList>
            <person name="Wang G."/>
            <person name="Tang M."/>
            <person name="Wu H."/>
            <person name="Dai S."/>
            <person name="Li T."/>
            <person name="Chen C."/>
            <person name="He H."/>
            <person name="Fan J."/>
            <person name="Xiang W."/>
            <person name="Li X."/>
        </authorList>
    </citation>
    <scope>NUCLEOTIDE SEQUENCE [LARGE SCALE GENOMIC DNA]</scope>
    <source>
        <strain evidence="3 4">GYP-11</strain>
    </source>
</reference>
<dbReference type="Proteomes" id="UP000470384">
    <property type="component" value="Unassembled WGS sequence"/>
</dbReference>
<gene>
    <name evidence="3" type="ORF">GTQ45_14560</name>
</gene>